<dbReference type="Pfam" id="PF02705">
    <property type="entry name" value="K_trans"/>
    <property type="match status" value="1"/>
</dbReference>
<evidence type="ECO:0000256" key="13">
    <source>
        <dbReference type="HAMAP-Rule" id="MF_01522"/>
    </source>
</evidence>
<feature type="transmembrane region" description="Helical" evidence="13">
    <location>
        <begin position="111"/>
        <end position="135"/>
    </location>
</feature>
<name>A0A8T4IIC1_9SPHN</name>
<feature type="transmembrane region" description="Helical" evidence="13">
    <location>
        <begin position="406"/>
        <end position="422"/>
    </location>
</feature>
<comment type="caution">
    <text evidence="16">The sequence shown here is derived from an EMBL/GenBank/DDBJ whole genome shotgun (WGS) entry which is preliminary data.</text>
</comment>
<comment type="function">
    <text evidence="13">Transport of potassium into the cell. Likely operates as a K(+):H(+) symporter.</text>
</comment>
<dbReference type="Proteomes" id="UP000676996">
    <property type="component" value="Unassembled WGS sequence"/>
</dbReference>
<feature type="domain" description="K+ potassium transporter C-terminal" evidence="15">
    <location>
        <begin position="483"/>
        <end position="631"/>
    </location>
</feature>
<dbReference type="InterPro" id="IPR003855">
    <property type="entry name" value="K+_transporter"/>
</dbReference>
<keyword evidence="4 13" id="KW-1003">Cell membrane</keyword>
<evidence type="ECO:0000313" key="16">
    <source>
        <dbReference type="EMBL" id="MBR0551946.1"/>
    </source>
</evidence>
<feature type="transmembrane region" description="Helical" evidence="13">
    <location>
        <begin position="176"/>
        <end position="198"/>
    </location>
</feature>
<evidence type="ECO:0000256" key="11">
    <source>
        <dbReference type="ARBA" id="ARBA00023065"/>
    </source>
</evidence>
<protein>
    <recommendedName>
        <fullName evidence="13">Probable potassium transport system protein Kup</fullName>
    </recommendedName>
</protein>
<feature type="transmembrane region" description="Helical" evidence="13">
    <location>
        <begin position="218"/>
        <end position="242"/>
    </location>
</feature>
<evidence type="ECO:0000256" key="1">
    <source>
        <dbReference type="ARBA" id="ARBA00004141"/>
    </source>
</evidence>
<evidence type="ECO:0000256" key="7">
    <source>
        <dbReference type="ARBA" id="ARBA00022692"/>
    </source>
</evidence>
<dbReference type="InterPro" id="IPR053952">
    <property type="entry name" value="K_trans_C"/>
</dbReference>
<keyword evidence="8 13" id="KW-0769">Symport</keyword>
<evidence type="ECO:0000256" key="10">
    <source>
        <dbReference type="ARBA" id="ARBA00022989"/>
    </source>
</evidence>
<dbReference type="InterPro" id="IPR023051">
    <property type="entry name" value="Kup"/>
</dbReference>
<gene>
    <name evidence="13" type="primary">kup</name>
    <name evidence="16" type="ORF">J7S20_05445</name>
</gene>
<organism evidence="16 17">
    <name type="scientific">Stakelama marina</name>
    <dbReference type="NCBI Taxonomy" id="2826939"/>
    <lineage>
        <taxon>Bacteria</taxon>
        <taxon>Pseudomonadati</taxon>
        <taxon>Pseudomonadota</taxon>
        <taxon>Alphaproteobacteria</taxon>
        <taxon>Sphingomonadales</taxon>
        <taxon>Sphingomonadaceae</taxon>
        <taxon>Stakelama</taxon>
    </lineage>
</organism>
<keyword evidence="9 13" id="KW-0630">Potassium</keyword>
<dbReference type="GO" id="GO:0015079">
    <property type="term" value="F:potassium ion transmembrane transporter activity"/>
    <property type="evidence" value="ECO:0007669"/>
    <property type="project" value="UniProtKB-UniRule"/>
</dbReference>
<keyword evidence="12 13" id="KW-0472">Membrane</keyword>
<evidence type="ECO:0000313" key="17">
    <source>
        <dbReference type="Proteomes" id="UP000676996"/>
    </source>
</evidence>
<feature type="transmembrane region" description="Helical" evidence="13">
    <location>
        <begin position="434"/>
        <end position="451"/>
    </location>
</feature>
<keyword evidence="10 13" id="KW-1133">Transmembrane helix</keyword>
<feature type="transmembrane region" description="Helical" evidence="13">
    <location>
        <begin position="347"/>
        <end position="367"/>
    </location>
</feature>
<dbReference type="GO" id="GO:0015293">
    <property type="term" value="F:symporter activity"/>
    <property type="evidence" value="ECO:0007669"/>
    <property type="project" value="UniProtKB-UniRule"/>
</dbReference>
<feature type="transmembrane region" description="Helical" evidence="13">
    <location>
        <begin position="296"/>
        <end position="326"/>
    </location>
</feature>
<feature type="transmembrane region" description="Helical" evidence="13">
    <location>
        <begin position="379"/>
        <end position="399"/>
    </location>
</feature>
<comment type="subcellular location">
    <subcellularLocation>
        <location evidence="13">Cell membrane</location>
        <topology evidence="13">Multi-pass membrane protein</topology>
    </subcellularLocation>
    <subcellularLocation>
        <location evidence="1">Membrane</location>
        <topology evidence="1">Multi-pass membrane protein</topology>
    </subcellularLocation>
</comment>
<sequence>MEPADRPAGHHGHEQKLWKLAVAAIGVVFGDIGTSPLYAFRETFAGHHQLTLDTAHIMGVISLMFWSMMIVVTLKYVTIIMRADNKGEGGSLALLALVSGRTKSKRWTRGIILLGVFATALFYGDSMITPAVSVLGAVEGLAVAAPAFGNLVVPIAVVILIGLFSIQKGGTSRVGAFFGPIMLLYFGVIAVLGIISIVQTPWVLWALLPNHAIEFFLISPLQAFFALGSVVLAVTGAEALYADMGHFGRQPIRISWLWFVVPALMCNYMGQGALLIRDGVLALESPFYLLAPANLQLPLVLVATAAAIIASQAVISGAFSVTQQAIQLGFIPRLRIDHTSAATAGQIYIPLVNWLLMTMVILLVLFFQTSSNLTSAYGIAVTGAMLIDTCLLGVVLFRLWGWKKRYAIPLLTLFFIVDGAYFAANTTKIPDGGWFPLLVGFIVFTMLTTWAKGRKLMIERMREAAMPIKIFIQSAANSASRVPGTAVFMTSSPDGVPHALLHNLKHNKVLHERVVLLTVKISDAPFVPDTDRIKQEDLGQGFHRMVIRYGFMQDADVPAALKQVHTCGEEFKMMDTSFFLARQTLLPAERPGMMIWREKIFAWMLRNAESAMEFFRLPTNRVVELGSQVEI</sequence>
<evidence type="ECO:0000259" key="14">
    <source>
        <dbReference type="Pfam" id="PF02705"/>
    </source>
</evidence>
<evidence type="ECO:0000256" key="6">
    <source>
        <dbReference type="ARBA" id="ARBA00022538"/>
    </source>
</evidence>
<evidence type="ECO:0000256" key="12">
    <source>
        <dbReference type="ARBA" id="ARBA00023136"/>
    </source>
</evidence>
<proteinExistence type="inferred from homology"/>
<dbReference type="Pfam" id="PF22776">
    <property type="entry name" value="K_trans_C"/>
    <property type="match status" value="1"/>
</dbReference>
<evidence type="ECO:0000256" key="2">
    <source>
        <dbReference type="ARBA" id="ARBA00007019"/>
    </source>
</evidence>
<dbReference type="EMBL" id="JAGRQC010000001">
    <property type="protein sequence ID" value="MBR0551946.1"/>
    <property type="molecule type" value="Genomic_DNA"/>
</dbReference>
<keyword evidence="11 13" id="KW-0406">Ion transport</keyword>
<comment type="catalytic activity">
    <reaction evidence="13">
        <text>K(+)(in) + H(+)(in) = K(+)(out) + H(+)(out)</text>
        <dbReference type="Rhea" id="RHEA:28490"/>
        <dbReference type="ChEBI" id="CHEBI:15378"/>
        <dbReference type="ChEBI" id="CHEBI:29103"/>
    </reaction>
</comment>
<evidence type="ECO:0000256" key="8">
    <source>
        <dbReference type="ARBA" id="ARBA00022847"/>
    </source>
</evidence>
<keyword evidence="7 13" id="KW-0812">Transmembrane</keyword>
<evidence type="ECO:0000256" key="9">
    <source>
        <dbReference type="ARBA" id="ARBA00022958"/>
    </source>
</evidence>
<feature type="domain" description="K+ potassium transporter integral membrane" evidence="14">
    <location>
        <begin position="20"/>
        <end position="473"/>
    </location>
</feature>
<keyword evidence="17" id="KW-1185">Reference proteome</keyword>
<evidence type="ECO:0000256" key="3">
    <source>
        <dbReference type="ARBA" id="ARBA00022448"/>
    </source>
</evidence>
<feature type="transmembrane region" description="Helical" evidence="13">
    <location>
        <begin position="141"/>
        <end position="164"/>
    </location>
</feature>
<dbReference type="RefSeq" id="WP_284053405.1">
    <property type="nucleotide sequence ID" value="NZ_JAGRQC010000001.1"/>
</dbReference>
<dbReference type="PANTHER" id="PTHR30540">
    <property type="entry name" value="OSMOTIC STRESS POTASSIUM TRANSPORTER"/>
    <property type="match status" value="1"/>
</dbReference>
<feature type="transmembrane region" description="Helical" evidence="13">
    <location>
        <begin position="55"/>
        <end position="77"/>
    </location>
</feature>
<keyword evidence="5" id="KW-0997">Cell inner membrane</keyword>
<comment type="similarity">
    <text evidence="2 13">Belongs to the HAK/KUP transporter (TC 2.A.72) family.</text>
</comment>
<evidence type="ECO:0000256" key="4">
    <source>
        <dbReference type="ARBA" id="ARBA00022475"/>
    </source>
</evidence>
<evidence type="ECO:0000256" key="5">
    <source>
        <dbReference type="ARBA" id="ARBA00022519"/>
    </source>
</evidence>
<dbReference type="GO" id="GO:0005886">
    <property type="term" value="C:plasma membrane"/>
    <property type="evidence" value="ECO:0007669"/>
    <property type="project" value="UniProtKB-SubCell"/>
</dbReference>
<dbReference type="AlphaFoldDB" id="A0A8T4IIC1"/>
<feature type="transmembrane region" description="Helical" evidence="13">
    <location>
        <begin position="254"/>
        <end position="276"/>
    </location>
</feature>
<reference evidence="16" key="1">
    <citation type="submission" date="2021-04" db="EMBL/GenBank/DDBJ databases">
        <title>Ouciella asimina sp. nov., isolated from the surface seawater in the hydrothermal field of Okinawa Trough.</title>
        <authorList>
            <person name="Shuang W."/>
        </authorList>
    </citation>
    <scope>NUCLEOTIDE SEQUENCE</scope>
    <source>
        <strain evidence="16">LXI357</strain>
    </source>
</reference>
<dbReference type="HAMAP" id="MF_01522">
    <property type="entry name" value="Kup"/>
    <property type="match status" value="1"/>
</dbReference>
<evidence type="ECO:0000259" key="15">
    <source>
        <dbReference type="Pfam" id="PF22776"/>
    </source>
</evidence>
<dbReference type="PANTHER" id="PTHR30540:SF79">
    <property type="entry name" value="LOW AFFINITY POTASSIUM TRANSPORT SYSTEM PROTEIN KUP"/>
    <property type="match status" value="1"/>
</dbReference>
<accession>A0A8T4IIC1</accession>
<keyword evidence="3 13" id="KW-0813">Transport</keyword>
<dbReference type="InterPro" id="IPR053951">
    <property type="entry name" value="K_trans_N"/>
</dbReference>
<feature type="transmembrane region" description="Helical" evidence="13">
    <location>
        <begin position="20"/>
        <end position="40"/>
    </location>
</feature>
<keyword evidence="6 13" id="KW-0633">Potassium transport</keyword>